<dbReference type="OMA" id="DCAYVLC"/>
<reference evidence="1 2" key="1">
    <citation type="journal article" date="2012" name="MBio">
        <title>Comparative genome analysis of three eukaryotic parasites with differing abilities to transform leukocytes reveals key mediators of Theileria-induced leukocyte transformation.</title>
        <authorList>
            <person name="Hayashida K."/>
            <person name="Hara Y."/>
            <person name="Abe T."/>
            <person name="Yamasaki C."/>
            <person name="Toyoda A."/>
            <person name="Kosuge T."/>
            <person name="Suzuki Y."/>
            <person name="Sato Y."/>
            <person name="Kawashima S."/>
            <person name="Katayama T."/>
            <person name="Wakaguri H."/>
            <person name="Inoue N."/>
            <person name="Homma K."/>
            <person name="Tada-Umezaki M."/>
            <person name="Yagi Y."/>
            <person name="Fujii Y."/>
            <person name="Habara T."/>
            <person name="Kanehisa M."/>
            <person name="Watanabe H."/>
            <person name="Ito K."/>
            <person name="Gojobori T."/>
            <person name="Sugawara H."/>
            <person name="Imanishi T."/>
            <person name="Weir W."/>
            <person name="Gardner M."/>
            <person name="Pain A."/>
            <person name="Shiels B."/>
            <person name="Hattori M."/>
            <person name="Nene V."/>
            <person name="Sugimoto C."/>
        </authorList>
    </citation>
    <scope>NUCLEOTIDE SEQUENCE [LARGE SCALE GENOMIC DNA]</scope>
    <source>
        <strain evidence="1 2">Shintoku</strain>
    </source>
</reference>
<evidence type="ECO:0000313" key="2">
    <source>
        <dbReference type="Proteomes" id="UP000003786"/>
    </source>
</evidence>
<dbReference type="OrthoDB" id="449286at2759"/>
<dbReference type="KEGG" id="tot:TOT_040000193"/>
<proteinExistence type="predicted"/>
<dbReference type="Proteomes" id="UP000003786">
    <property type="component" value="Chromosome 4"/>
</dbReference>
<dbReference type="RefSeq" id="XP_009692113.1">
    <property type="nucleotide sequence ID" value="XM_009693818.1"/>
</dbReference>
<dbReference type="STRING" id="869250.J4CDV7"/>
<dbReference type="VEuPathDB" id="PiroplasmaDB:TOT_040000193"/>
<dbReference type="GeneID" id="20716283"/>
<dbReference type="eggNOG" id="ENOG502SNRM">
    <property type="taxonomic scope" value="Eukaryota"/>
</dbReference>
<dbReference type="EMBL" id="AP011949">
    <property type="protein sequence ID" value="BAM41812.1"/>
    <property type="molecule type" value="Genomic_DNA"/>
</dbReference>
<protein>
    <submittedName>
        <fullName evidence="1">Uncharacterized protein</fullName>
    </submittedName>
</protein>
<organism evidence="1 2">
    <name type="scientific">Theileria orientalis strain Shintoku</name>
    <dbReference type="NCBI Taxonomy" id="869250"/>
    <lineage>
        <taxon>Eukaryota</taxon>
        <taxon>Sar</taxon>
        <taxon>Alveolata</taxon>
        <taxon>Apicomplexa</taxon>
        <taxon>Aconoidasida</taxon>
        <taxon>Piroplasmida</taxon>
        <taxon>Theileriidae</taxon>
        <taxon>Theileria</taxon>
    </lineage>
</organism>
<keyword evidence="2" id="KW-1185">Reference proteome</keyword>
<name>J4CDV7_THEOR</name>
<gene>
    <name evidence="1" type="ORF">TOT_040000193</name>
</gene>
<evidence type="ECO:0000313" key="1">
    <source>
        <dbReference type="EMBL" id="BAM41812.1"/>
    </source>
</evidence>
<accession>J4CDV7</accession>
<dbReference type="AlphaFoldDB" id="J4CDV7"/>
<sequence length="392" mass="45323">MNWAAHNRLSYLAKKYDSLKINALRQKGLLFTNLPYELLESNSKFLQLLSKCNLNISSDEVHVKRSRLGYPFGKALALVDQVTPNFDFKFDNSNTRPSNFSGSSTTASLNVLYNSIVDNLPRESSVFLCDEHDVSCFVEQYVTTLISNFRCERLLTLPEDLRRLSSPELLHRIVSVTGFTSSYGRVELSEVIQNTTNVKVDPKNIIFRFKDDGDQDSLAWVICDSVKQANTIISKLQEVPVPRRYQYGNLMGAAFLYSSRSSFFLSDPSLDFITKRSKYQVFTMGWHSDVDEPELKTLTDNLKFYPKKITIHKIKSKDEKITETCAFLEFDRMRNAKKIMHRLQIIKKRWKIPDNSAFYAYPKMADVLWKSQNGDYKNDEMFDGDLDEPVEY</sequence>